<dbReference type="RefSeq" id="WP_310168682.1">
    <property type="nucleotide sequence ID" value="NZ_JAVDUG010000004.1"/>
</dbReference>
<sequence>MSQSKVKTIRPTVVHLDTEGYYRFVEYASSTEKTKSVGMDRMREMMQQHKSLKFNGSRVNK</sequence>
<comment type="caution">
    <text evidence="1">The sequence shown here is derived from an EMBL/GenBank/DDBJ whole genome shotgun (WGS) entry which is preliminary data.</text>
</comment>
<dbReference type="EMBL" id="JAVDUG010000004">
    <property type="protein sequence ID" value="MDR6779393.1"/>
    <property type="molecule type" value="Genomic_DNA"/>
</dbReference>
<evidence type="ECO:0000313" key="2">
    <source>
        <dbReference type="Proteomes" id="UP001266807"/>
    </source>
</evidence>
<accession>A0ABU1QID3</accession>
<proteinExistence type="predicted"/>
<evidence type="ECO:0000313" key="1">
    <source>
        <dbReference type="EMBL" id="MDR6779393.1"/>
    </source>
</evidence>
<protein>
    <submittedName>
        <fullName evidence="1">Uncharacterized protein</fullName>
    </submittedName>
</protein>
<gene>
    <name evidence="1" type="ORF">J2W98_003673</name>
</gene>
<keyword evidence="2" id="KW-1185">Reference proteome</keyword>
<name>A0ABU1QID3_9BACL</name>
<organism evidence="1 2">
    <name type="scientific">Paenibacillus peoriae</name>
    <dbReference type="NCBI Taxonomy" id="59893"/>
    <lineage>
        <taxon>Bacteria</taxon>
        <taxon>Bacillati</taxon>
        <taxon>Bacillota</taxon>
        <taxon>Bacilli</taxon>
        <taxon>Bacillales</taxon>
        <taxon>Paenibacillaceae</taxon>
        <taxon>Paenibacillus</taxon>
    </lineage>
</organism>
<dbReference type="Proteomes" id="UP001266807">
    <property type="component" value="Unassembled WGS sequence"/>
</dbReference>
<reference evidence="1 2" key="1">
    <citation type="submission" date="2023-07" db="EMBL/GenBank/DDBJ databases">
        <title>Sorghum-associated microbial communities from plants grown in Nebraska, USA.</title>
        <authorList>
            <person name="Schachtman D."/>
        </authorList>
    </citation>
    <scope>NUCLEOTIDE SEQUENCE [LARGE SCALE GENOMIC DNA]</scope>
    <source>
        <strain evidence="1 2">BE143</strain>
    </source>
</reference>